<keyword evidence="2" id="KW-0479">Metal-binding</keyword>
<dbReference type="InterPro" id="IPR008906">
    <property type="entry name" value="HATC_C_dom"/>
</dbReference>
<evidence type="ECO:0000256" key="2">
    <source>
        <dbReference type="ARBA" id="ARBA00022723"/>
    </source>
</evidence>
<keyword evidence="3" id="KW-0863">Zinc-finger</keyword>
<dbReference type="InterPro" id="IPR012337">
    <property type="entry name" value="RNaseH-like_sf"/>
</dbReference>
<evidence type="ECO:0000256" key="5">
    <source>
        <dbReference type="ARBA" id="ARBA00023242"/>
    </source>
</evidence>
<dbReference type="InterPro" id="IPR052035">
    <property type="entry name" value="ZnF_BED_domain_contain"/>
</dbReference>
<evidence type="ECO:0000256" key="4">
    <source>
        <dbReference type="ARBA" id="ARBA00022833"/>
    </source>
</evidence>
<dbReference type="GO" id="GO:0008270">
    <property type="term" value="F:zinc ion binding"/>
    <property type="evidence" value="ECO:0007669"/>
    <property type="project" value="UniProtKB-KW"/>
</dbReference>
<dbReference type="GO" id="GO:0046983">
    <property type="term" value="F:protein dimerization activity"/>
    <property type="evidence" value="ECO:0007669"/>
    <property type="project" value="InterPro"/>
</dbReference>
<dbReference type="Pfam" id="PF05699">
    <property type="entry name" value="Dimer_Tnp_hAT"/>
    <property type="match status" value="1"/>
</dbReference>
<evidence type="ECO:0000313" key="8">
    <source>
        <dbReference type="EMBL" id="KAF5360260.1"/>
    </source>
</evidence>
<evidence type="ECO:0000256" key="1">
    <source>
        <dbReference type="ARBA" id="ARBA00004123"/>
    </source>
</evidence>
<dbReference type="PANTHER" id="PTHR46481:SF10">
    <property type="entry name" value="ZINC FINGER BED DOMAIN-CONTAINING PROTEIN 39"/>
    <property type="match status" value="1"/>
</dbReference>
<evidence type="ECO:0000256" key="6">
    <source>
        <dbReference type="SAM" id="MobiDB-lite"/>
    </source>
</evidence>
<dbReference type="SUPFAM" id="SSF53098">
    <property type="entry name" value="Ribonuclease H-like"/>
    <property type="match status" value="1"/>
</dbReference>
<accession>A0A8H5LJX1</accession>
<comment type="subcellular location">
    <subcellularLocation>
        <location evidence="1">Nucleus</location>
    </subcellularLocation>
</comment>
<dbReference type="PANTHER" id="PTHR46481">
    <property type="entry name" value="ZINC FINGER BED DOMAIN-CONTAINING PROTEIN 4"/>
    <property type="match status" value="1"/>
</dbReference>
<dbReference type="OrthoDB" id="3259198at2759"/>
<name>A0A8H5LJX1_9AGAR</name>
<keyword evidence="4" id="KW-0862">Zinc</keyword>
<dbReference type="SUPFAM" id="SSF140996">
    <property type="entry name" value="Hermes dimerisation domain"/>
    <property type="match status" value="1"/>
</dbReference>
<keyword evidence="9" id="KW-1185">Reference proteome</keyword>
<evidence type="ECO:0000259" key="7">
    <source>
        <dbReference type="Pfam" id="PF05699"/>
    </source>
</evidence>
<dbReference type="EMBL" id="JAACJM010000043">
    <property type="protein sequence ID" value="KAF5360260.1"/>
    <property type="molecule type" value="Genomic_DNA"/>
</dbReference>
<gene>
    <name evidence="8" type="ORF">D9758_009172</name>
</gene>
<reference evidence="8 9" key="1">
    <citation type="journal article" date="2020" name="ISME J.">
        <title>Uncovering the hidden diversity of litter-decomposition mechanisms in mushroom-forming fungi.</title>
        <authorList>
            <person name="Floudas D."/>
            <person name="Bentzer J."/>
            <person name="Ahren D."/>
            <person name="Johansson T."/>
            <person name="Persson P."/>
            <person name="Tunlid A."/>
        </authorList>
    </citation>
    <scope>NUCLEOTIDE SEQUENCE [LARGE SCALE GENOMIC DNA]</scope>
    <source>
        <strain evidence="8 9">CBS 291.85</strain>
    </source>
</reference>
<feature type="region of interest" description="Disordered" evidence="6">
    <location>
        <begin position="1"/>
        <end position="188"/>
    </location>
</feature>
<feature type="compositionally biased region" description="Acidic residues" evidence="6">
    <location>
        <begin position="87"/>
        <end position="119"/>
    </location>
</feature>
<evidence type="ECO:0000313" key="9">
    <source>
        <dbReference type="Proteomes" id="UP000559256"/>
    </source>
</evidence>
<proteinExistence type="predicted"/>
<feature type="domain" description="HAT C-terminal dimerisation" evidence="7">
    <location>
        <begin position="775"/>
        <end position="857"/>
    </location>
</feature>
<feature type="compositionally biased region" description="Low complexity" evidence="6">
    <location>
        <begin position="159"/>
        <end position="171"/>
    </location>
</feature>
<dbReference type="Proteomes" id="UP000559256">
    <property type="component" value="Unassembled WGS sequence"/>
</dbReference>
<sequence length="872" mass="98804">MCVHVFGGTSNEESDPAITTSEPQAGPSRHSQRVGTSSRMAQAIHEIGLNDDGNMPKKRTGPSRSKNARPPPKRCTGNANYLPDLMEVSDSEDEDFNGETELDDDDWGFDTDISNEELADILPSKTVPNAGQKRKTRDKGKDSAPAKRRRQNAGVRMESSTSVTDSDSTQTAKNQSSRSSRETRRQHPIYLFYEEVPTDADGTTEPGHLKRHFLAHYRMYEVLHRRKEALTQEEIDIARNKKPLSPDAAKDYLNRLETLSHNIQDMFAKQAAAQQARSKFEELLVKWIAACDQPFSTVEDPEFQALLQYTHHGRTLNIPCSKTIWSRIMKMHESVVDQYCSLFSEVESKFAISLDAWTSSNGYAFMAIIAHYVDNKGKLVEVLIDFRELVGEHSGANMAEAVWDTLEKFGITARVIAFMMDNATNNDTLVENFGQMCTENGILFSEKDARLHCLPHTIHLAALKVICPSVEILTLSDDQLDSFLKLSVLLAHTQDRSLIRILQLLQLDNVAMKSAVGKLRKIIRHVRSSPQRRKTWLKEVLMANSANENRSEVALMLILDVKTRWSSTHQMLRRALHYKAAINSYCARDRELRKFELEEHEWKTLKLASDWLKTFRAATTEMSTTKRPMLSKTLATFRGLQDNVRSILAQLPHSTDQSLRRGLFDAHTKLSDYYYKFDQSPYYTWAALLDPRISYDALVADYKKEPDLLADINAAKTNFEIHFLTKYQPAESSDDSNATAATTTPSTAFDDSPVKIDFLSRYEQPSVGPSSLQAELDEYFRSTASHRVKMTTDPLEWWHARRDQFPSLYRFARDILCIPGSAVAVERVFSGGRDTVSLRRASLKAETIQALMVVKAQLRMARIAIVEILGDD</sequence>
<dbReference type="GO" id="GO:0005634">
    <property type="term" value="C:nucleus"/>
    <property type="evidence" value="ECO:0007669"/>
    <property type="project" value="UniProtKB-SubCell"/>
</dbReference>
<evidence type="ECO:0000256" key="3">
    <source>
        <dbReference type="ARBA" id="ARBA00022771"/>
    </source>
</evidence>
<protein>
    <recommendedName>
        <fullName evidence="7">HAT C-terminal dimerisation domain-containing protein</fullName>
    </recommendedName>
</protein>
<dbReference type="AlphaFoldDB" id="A0A8H5LJX1"/>
<comment type="caution">
    <text evidence="8">The sequence shown here is derived from an EMBL/GenBank/DDBJ whole genome shotgun (WGS) entry which is preliminary data.</text>
</comment>
<keyword evidence="5" id="KW-0539">Nucleus</keyword>
<organism evidence="8 9">
    <name type="scientific">Tetrapyrgos nigripes</name>
    <dbReference type="NCBI Taxonomy" id="182062"/>
    <lineage>
        <taxon>Eukaryota</taxon>
        <taxon>Fungi</taxon>
        <taxon>Dikarya</taxon>
        <taxon>Basidiomycota</taxon>
        <taxon>Agaricomycotina</taxon>
        <taxon>Agaricomycetes</taxon>
        <taxon>Agaricomycetidae</taxon>
        <taxon>Agaricales</taxon>
        <taxon>Marasmiineae</taxon>
        <taxon>Marasmiaceae</taxon>
        <taxon>Tetrapyrgos</taxon>
    </lineage>
</organism>